<evidence type="ECO:0000256" key="2">
    <source>
        <dbReference type="SAM" id="Phobius"/>
    </source>
</evidence>
<evidence type="ECO:0000313" key="4">
    <source>
        <dbReference type="EMBL" id="SHJ36018.1"/>
    </source>
</evidence>
<proteinExistence type="predicted"/>
<keyword evidence="6" id="KW-1185">Reference proteome</keyword>
<keyword evidence="2" id="KW-1133">Transmembrane helix</keyword>
<accession>A0A1M6INJ4</accession>
<keyword evidence="2" id="KW-0472">Membrane</keyword>
<gene>
    <name evidence="3" type="ORF">J2804_001586</name>
    <name evidence="4" type="ORF">SAMN05192548_1001116</name>
</gene>
<keyword evidence="2" id="KW-0812">Transmembrane</keyword>
<organism evidence="4 5">
    <name type="scientific">Paraburkholderia terricola</name>
    <dbReference type="NCBI Taxonomy" id="169427"/>
    <lineage>
        <taxon>Bacteria</taxon>
        <taxon>Pseudomonadati</taxon>
        <taxon>Pseudomonadota</taxon>
        <taxon>Betaproteobacteria</taxon>
        <taxon>Burkholderiales</taxon>
        <taxon>Burkholderiaceae</taxon>
        <taxon>Paraburkholderia</taxon>
    </lineage>
</organism>
<dbReference type="EMBL" id="FRAB01000001">
    <property type="protein sequence ID" value="SHJ36018.1"/>
    <property type="molecule type" value="Genomic_DNA"/>
</dbReference>
<dbReference type="EMBL" id="JAVDRP010000003">
    <property type="protein sequence ID" value="MDR6408193.1"/>
    <property type="molecule type" value="Genomic_DNA"/>
</dbReference>
<evidence type="ECO:0000313" key="6">
    <source>
        <dbReference type="Proteomes" id="UP001264340"/>
    </source>
</evidence>
<feature type="compositionally biased region" description="Basic and acidic residues" evidence="1">
    <location>
        <begin position="45"/>
        <end position="61"/>
    </location>
</feature>
<dbReference type="Proteomes" id="UP001264340">
    <property type="component" value="Unassembled WGS sequence"/>
</dbReference>
<evidence type="ECO:0000256" key="1">
    <source>
        <dbReference type="SAM" id="MobiDB-lite"/>
    </source>
</evidence>
<protein>
    <submittedName>
        <fullName evidence="4">Uncharacterized protein</fullName>
    </submittedName>
</protein>
<feature type="region of interest" description="Disordered" evidence="1">
    <location>
        <begin position="42"/>
        <end position="61"/>
    </location>
</feature>
<dbReference type="OrthoDB" id="9135034at2"/>
<dbReference type="RefSeq" id="WP_073426721.1">
    <property type="nucleotide sequence ID" value="NZ_CADFGY010000003.1"/>
</dbReference>
<dbReference type="STRING" id="169427.SAMN05192548_1001116"/>
<sequence length="61" mass="6906">MNPLPNPIFDQSWPLQDAAVLMFCLSVAIWLACFVMDLRQHATRPRPDTPGRADRPTGELQ</sequence>
<evidence type="ECO:0000313" key="5">
    <source>
        <dbReference type="Proteomes" id="UP000184395"/>
    </source>
</evidence>
<dbReference type="GeneID" id="301978136"/>
<evidence type="ECO:0000313" key="3">
    <source>
        <dbReference type="EMBL" id="MDR6408193.1"/>
    </source>
</evidence>
<dbReference type="Proteomes" id="UP000184395">
    <property type="component" value="Unassembled WGS sequence"/>
</dbReference>
<name>A0A1M6INJ4_9BURK</name>
<reference evidence="4 5" key="1">
    <citation type="submission" date="2016-11" db="EMBL/GenBank/DDBJ databases">
        <authorList>
            <person name="Jaros S."/>
            <person name="Januszkiewicz K."/>
            <person name="Wedrychowicz H."/>
        </authorList>
    </citation>
    <scope>NUCLEOTIDE SEQUENCE [LARGE SCALE GENOMIC DNA]</scope>
    <source>
        <strain evidence="4 5">LMG 20594</strain>
    </source>
</reference>
<reference evidence="3 6" key="2">
    <citation type="submission" date="2023-07" db="EMBL/GenBank/DDBJ databases">
        <title>Sorghum-associated microbial communities from plants grown in Nebraska, USA.</title>
        <authorList>
            <person name="Schachtman D."/>
        </authorList>
    </citation>
    <scope>NUCLEOTIDE SEQUENCE [LARGE SCALE GENOMIC DNA]</scope>
    <source>
        <strain evidence="3 6">DS1316</strain>
    </source>
</reference>
<dbReference type="AlphaFoldDB" id="A0A1M6INJ4"/>
<dbReference type="KEGG" id="pts:CUJ90_08150"/>
<feature type="transmembrane region" description="Helical" evidence="2">
    <location>
        <begin position="20"/>
        <end position="38"/>
    </location>
</feature>